<keyword evidence="4" id="KW-0138">CF(0)</keyword>
<feature type="transmembrane region" description="Helical" evidence="11">
    <location>
        <begin position="195"/>
        <end position="220"/>
    </location>
</feature>
<reference evidence="12 13" key="1">
    <citation type="submission" date="2018-06" db="EMBL/GenBank/DDBJ databases">
        <title>Genomic Encyclopedia of Archaeal and Bacterial Type Strains, Phase II (KMG-II): from individual species to whole genera.</title>
        <authorList>
            <person name="Goeker M."/>
        </authorList>
    </citation>
    <scope>NUCLEOTIDE SEQUENCE [LARGE SCALE GENOMIC DNA]</scope>
    <source>
        <strain evidence="12 13">ATCC 29103</strain>
    </source>
</reference>
<comment type="similarity">
    <text evidence="2">Belongs to the ATPase A chain family.</text>
</comment>
<evidence type="ECO:0000256" key="3">
    <source>
        <dbReference type="ARBA" id="ARBA00022448"/>
    </source>
</evidence>
<comment type="caution">
    <text evidence="12">The sequence shown here is derived from an EMBL/GenBank/DDBJ whole genome shotgun (WGS) entry which is preliminary data.</text>
</comment>
<keyword evidence="5 11" id="KW-0812">Transmembrane</keyword>
<dbReference type="RefSeq" id="WP_002882060.1">
    <property type="nucleotide sequence ID" value="NZ_CP190015.1"/>
</dbReference>
<dbReference type="InterPro" id="IPR045082">
    <property type="entry name" value="ATP_syn_F0_a_bact/chloroplast"/>
</dbReference>
<feature type="transmembrane region" description="Helical" evidence="11">
    <location>
        <begin position="153"/>
        <end position="175"/>
    </location>
</feature>
<dbReference type="GO" id="GO:0005886">
    <property type="term" value="C:plasma membrane"/>
    <property type="evidence" value="ECO:0007669"/>
    <property type="project" value="TreeGrafter"/>
</dbReference>
<dbReference type="Pfam" id="PF00119">
    <property type="entry name" value="ATP-synt_A"/>
    <property type="match status" value="1"/>
</dbReference>
<dbReference type="PRINTS" id="PR00123">
    <property type="entry name" value="ATPASEA"/>
</dbReference>
<dbReference type="SUPFAM" id="SSF81336">
    <property type="entry name" value="F1F0 ATP synthase subunit A"/>
    <property type="match status" value="1"/>
</dbReference>
<evidence type="ECO:0000256" key="5">
    <source>
        <dbReference type="ARBA" id="ARBA00022692"/>
    </source>
</evidence>
<evidence type="ECO:0000256" key="6">
    <source>
        <dbReference type="ARBA" id="ARBA00022781"/>
    </source>
</evidence>
<dbReference type="CDD" id="cd00310">
    <property type="entry name" value="ATP-synt_Fo_a_6"/>
    <property type="match status" value="1"/>
</dbReference>
<dbReference type="EMBL" id="QKLP01000005">
    <property type="protein sequence ID" value="PYF43094.1"/>
    <property type="molecule type" value="Genomic_DNA"/>
</dbReference>
<name>A0A318UJB1_9BACT</name>
<keyword evidence="8" id="KW-0406">Ion transport</keyword>
<evidence type="ECO:0000256" key="9">
    <source>
        <dbReference type="ARBA" id="ARBA00023136"/>
    </source>
</evidence>
<evidence type="ECO:0000256" key="7">
    <source>
        <dbReference type="ARBA" id="ARBA00022989"/>
    </source>
</evidence>
<gene>
    <name evidence="12" type="ORF">BCF88_10516</name>
</gene>
<sequence>MDKLFGSNEINSNHLFSLVLLVFIVLVLSVLIYIAIKRQKINKAPNAAIVLVESVVIGGDNFLSDTHESKFDKANPYLISLFAFIFFGNILSLVGFAPIGSSLSAVLAATVVTWLGTAGIGFAYSKFKHLIKLLNPLEFASNYSPIISLTFRVYGNIIGGVVLVTLNTIFLNNIWAKIIGVEPSASAATFNPFGILIMPAFNLYFDLFGGAIQAFVFVVLTMSYWAQAAEVDVKEKHKKKIKDWKRRLLAKKQKDQIEKQVATQI</sequence>
<dbReference type="Gene3D" id="1.20.120.220">
    <property type="entry name" value="ATP synthase, F0 complex, subunit A"/>
    <property type="match status" value="1"/>
</dbReference>
<dbReference type="AlphaFoldDB" id="A0A318UJB1"/>
<dbReference type="GO" id="GO:0046933">
    <property type="term" value="F:proton-transporting ATP synthase activity, rotational mechanism"/>
    <property type="evidence" value="ECO:0007669"/>
    <property type="project" value="TreeGrafter"/>
</dbReference>
<comment type="subcellular location">
    <subcellularLocation>
        <location evidence="1">Membrane</location>
        <topology evidence="1">Multi-pass membrane protein</topology>
    </subcellularLocation>
</comment>
<protein>
    <submittedName>
        <fullName evidence="12">F-type H+-transporting ATPase subunit a</fullName>
    </submittedName>
</protein>
<dbReference type="GO" id="GO:0042777">
    <property type="term" value="P:proton motive force-driven plasma membrane ATP synthesis"/>
    <property type="evidence" value="ECO:0007669"/>
    <property type="project" value="TreeGrafter"/>
</dbReference>
<evidence type="ECO:0000256" key="10">
    <source>
        <dbReference type="ARBA" id="ARBA00023310"/>
    </source>
</evidence>
<dbReference type="Proteomes" id="UP000247715">
    <property type="component" value="Unassembled WGS sequence"/>
</dbReference>
<accession>A0A318UJB1</accession>
<keyword evidence="3" id="KW-0813">Transport</keyword>
<evidence type="ECO:0000256" key="1">
    <source>
        <dbReference type="ARBA" id="ARBA00004141"/>
    </source>
</evidence>
<feature type="transmembrane region" description="Helical" evidence="11">
    <location>
        <begin position="77"/>
        <end position="99"/>
    </location>
</feature>
<dbReference type="NCBIfam" id="NF004487">
    <property type="entry name" value="PRK05815.3-5"/>
    <property type="match status" value="1"/>
</dbReference>
<dbReference type="GO" id="GO:0045259">
    <property type="term" value="C:proton-transporting ATP synthase complex"/>
    <property type="evidence" value="ECO:0007669"/>
    <property type="project" value="UniProtKB-KW"/>
</dbReference>
<keyword evidence="10" id="KW-0066">ATP synthesis</keyword>
<evidence type="ECO:0000313" key="13">
    <source>
        <dbReference type="Proteomes" id="UP000247715"/>
    </source>
</evidence>
<evidence type="ECO:0000256" key="11">
    <source>
        <dbReference type="SAM" id="Phobius"/>
    </source>
</evidence>
<keyword evidence="7 11" id="KW-1133">Transmembrane helix</keyword>
<evidence type="ECO:0000256" key="4">
    <source>
        <dbReference type="ARBA" id="ARBA00022547"/>
    </source>
</evidence>
<evidence type="ECO:0000256" key="8">
    <source>
        <dbReference type="ARBA" id="ARBA00023065"/>
    </source>
</evidence>
<feature type="transmembrane region" description="Helical" evidence="11">
    <location>
        <begin position="15"/>
        <end position="36"/>
    </location>
</feature>
<dbReference type="PANTHER" id="PTHR42823">
    <property type="entry name" value="ATP SYNTHASE SUBUNIT A, CHLOROPLASTIC"/>
    <property type="match status" value="1"/>
</dbReference>
<organism evidence="12 13">
    <name type="scientific">Metamycoplasma alkalescens</name>
    <dbReference type="NCBI Taxonomy" id="45363"/>
    <lineage>
        <taxon>Bacteria</taxon>
        <taxon>Bacillati</taxon>
        <taxon>Mycoplasmatota</taxon>
        <taxon>Mycoplasmoidales</taxon>
        <taxon>Metamycoplasmataceae</taxon>
        <taxon>Metamycoplasma</taxon>
    </lineage>
</organism>
<feature type="transmembrane region" description="Helical" evidence="11">
    <location>
        <begin position="105"/>
        <end position="124"/>
    </location>
</feature>
<keyword evidence="6" id="KW-0375">Hydrogen ion transport</keyword>
<keyword evidence="9 11" id="KW-0472">Membrane</keyword>
<proteinExistence type="inferred from homology"/>
<dbReference type="InterPro" id="IPR035908">
    <property type="entry name" value="F0_ATP_A_sf"/>
</dbReference>
<evidence type="ECO:0000256" key="2">
    <source>
        <dbReference type="ARBA" id="ARBA00006810"/>
    </source>
</evidence>
<evidence type="ECO:0000313" key="12">
    <source>
        <dbReference type="EMBL" id="PYF43094.1"/>
    </source>
</evidence>
<dbReference type="PANTHER" id="PTHR42823:SF3">
    <property type="entry name" value="ATP SYNTHASE SUBUNIT A, CHLOROPLASTIC"/>
    <property type="match status" value="1"/>
</dbReference>
<dbReference type="InterPro" id="IPR000568">
    <property type="entry name" value="ATP_synth_F0_asu"/>
</dbReference>